<proteinExistence type="predicted"/>
<protein>
    <submittedName>
        <fullName evidence="1">Uncharacterized protein</fullName>
    </submittedName>
</protein>
<evidence type="ECO:0000313" key="2">
    <source>
        <dbReference type="Proteomes" id="UP000265520"/>
    </source>
</evidence>
<organism evidence="1 2">
    <name type="scientific">Trifolium medium</name>
    <dbReference type="NCBI Taxonomy" id="97028"/>
    <lineage>
        <taxon>Eukaryota</taxon>
        <taxon>Viridiplantae</taxon>
        <taxon>Streptophyta</taxon>
        <taxon>Embryophyta</taxon>
        <taxon>Tracheophyta</taxon>
        <taxon>Spermatophyta</taxon>
        <taxon>Magnoliopsida</taxon>
        <taxon>eudicotyledons</taxon>
        <taxon>Gunneridae</taxon>
        <taxon>Pentapetalae</taxon>
        <taxon>rosids</taxon>
        <taxon>fabids</taxon>
        <taxon>Fabales</taxon>
        <taxon>Fabaceae</taxon>
        <taxon>Papilionoideae</taxon>
        <taxon>50 kb inversion clade</taxon>
        <taxon>NPAAA clade</taxon>
        <taxon>Hologalegina</taxon>
        <taxon>IRL clade</taxon>
        <taxon>Trifolieae</taxon>
        <taxon>Trifolium</taxon>
    </lineage>
</organism>
<feature type="non-terminal residue" evidence="1">
    <location>
        <position position="14"/>
    </location>
</feature>
<accession>A0A392VUJ1</accession>
<dbReference type="EMBL" id="LXQA011263195">
    <property type="protein sequence ID" value="MCI91119.1"/>
    <property type="molecule type" value="Genomic_DNA"/>
</dbReference>
<keyword evidence="2" id="KW-1185">Reference proteome</keyword>
<dbReference type="Proteomes" id="UP000265520">
    <property type="component" value="Unassembled WGS sequence"/>
</dbReference>
<sequence length="14" mass="1525">MASCVVHHAGKKKE</sequence>
<evidence type="ECO:0000313" key="1">
    <source>
        <dbReference type="EMBL" id="MCI91119.1"/>
    </source>
</evidence>
<reference evidence="1 2" key="1">
    <citation type="journal article" date="2018" name="Front. Plant Sci.">
        <title>Red Clover (Trifolium pratense) and Zigzag Clover (T. medium) - A Picture of Genomic Similarities and Differences.</title>
        <authorList>
            <person name="Dluhosova J."/>
            <person name="Istvanek J."/>
            <person name="Nedelnik J."/>
            <person name="Repkova J."/>
        </authorList>
    </citation>
    <scope>NUCLEOTIDE SEQUENCE [LARGE SCALE GENOMIC DNA]</scope>
    <source>
        <strain evidence="2">cv. 10/8</strain>
        <tissue evidence="1">Leaf</tissue>
    </source>
</reference>
<name>A0A392VUJ1_9FABA</name>
<comment type="caution">
    <text evidence="1">The sequence shown here is derived from an EMBL/GenBank/DDBJ whole genome shotgun (WGS) entry which is preliminary data.</text>
</comment>